<protein>
    <submittedName>
        <fullName evidence="2">MGPA protein</fullName>
    </submittedName>
</protein>
<gene>
    <name evidence="2" type="ORF">HMPREF9094_0521</name>
</gene>
<dbReference type="SUPFAM" id="SSF64182">
    <property type="entry name" value="DHH phosphoesterases"/>
    <property type="match status" value="1"/>
</dbReference>
<dbReference type="HOGENOM" id="CLU_039720_1_1_0"/>
<dbReference type="Pfam" id="PF01368">
    <property type="entry name" value="DHH"/>
    <property type="match status" value="1"/>
</dbReference>
<dbReference type="InterPro" id="IPR051319">
    <property type="entry name" value="Oligoribo/pAp-PDE_c-di-AMP_PDE"/>
</dbReference>
<evidence type="ECO:0000313" key="3">
    <source>
        <dbReference type="Proteomes" id="UP000005392"/>
    </source>
</evidence>
<dbReference type="PATRIC" id="fig|997347.4.peg.484"/>
<comment type="caution">
    <text evidence="2">The sequence shown here is derived from an EMBL/GenBank/DDBJ whole genome shotgun (WGS) entry which is preliminary data.</text>
</comment>
<keyword evidence="3" id="KW-1185">Reference proteome</keyword>
<dbReference type="PANTHER" id="PTHR47618">
    <property type="entry name" value="BIFUNCTIONAL OLIGORIBONUCLEASE AND PAP PHOSPHATASE NRNA"/>
    <property type="match status" value="1"/>
</dbReference>
<dbReference type="Proteomes" id="UP000005392">
    <property type="component" value="Unassembled WGS sequence"/>
</dbReference>
<name>F9EKR7_9FUSO</name>
<dbReference type="AlphaFoldDB" id="F9EKR7"/>
<proteinExistence type="predicted"/>
<accession>F9EKR7</accession>
<organism evidence="2 3">
    <name type="scientific">Fusobacterium animalis ATCC 51191</name>
    <dbReference type="NCBI Taxonomy" id="997347"/>
    <lineage>
        <taxon>Bacteria</taxon>
        <taxon>Fusobacteriati</taxon>
        <taxon>Fusobacteriota</taxon>
        <taxon>Fusobacteriia</taxon>
        <taxon>Fusobacteriales</taxon>
        <taxon>Fusobacteriaceae</taxon>
        <taxon>Fusobacterium</taxon>
    </lineage>
</organism>
<dbReference type="EMBL" id="AFQD01000081">
    <property type="protein sequence ID" value="EGQ80450.1"/>
    <property type="molecule type" value="Genomic_DNA"/>
</dbReference>
<dbReference type="STRING" id="76859.RN98_06345"/>
<evidence type="ECO:0000313" key="2">
    <source>
        <dbReference type="EMBL" id="EGQ80450.1"/>
    </source>
</evidence>
<feature type="domain" description="DDH" evidence="1">
    <location>
        <begin position="20"/>
        <end position="162"/>
    </location>
</feature>
<sequence>MKEFIEKFKEIKNIIEKNQNIILTAHVNPDGDAVGSGLGLFLTLKENYKDKNIRFVLQDSIPYTTKFLKGSEEIEVYDKDKKYSCDLLIFLDSATRDRTGETGKNIESKITINIDHHVSNPLYADINCVITYSSSTSEIIYNFIKYMNYKFSLSVAEALYLGLVNDTGNFSHSNVKVGTMQMATDLIAMGVNNNYIVTNFLNSNSYQTLKMMGEALRNFEFYPEKS</sequence>
<dbReference type="InterPro" id="IPR038763">
    <property type="entry name" value="DHH_sf"/>
</dbReference>
<dbReference type="InterPro" id="IPR001667">
    <property type="entry name" value="DDH_dom"/>
</dbReference>
<evidence type="ECO:0000259" key="1">
    <source>
        <dbReference type="Pfam" id="PF01368"/>
    </source>
</evidence>
<reference evidence="2 3" key="1">
    <citation type="submission" date="2011-05" db="EMBL/GenBank/DDBJ databases">
        <authorList>
            <person name="Muzny D."/>
            <person name="Qin X."/>
            <person name="Deng J."/>
            <person name="Jiang H."/>
            <person name="Liu Y."/>
            <person name="Qu J."/>
            <person name="Song X.-Z."/>
            <person name="Zhang L."/>
            <person name="Thornton R."/>
            <person name="Coyle M."/>
            <person name="Francisco L."/>
            <person name="Jackson L."/>
            <person name="Javaid M."/>
            <person name="Korchina V."/>
            <person name="Kovar C."/>
            <person name="Mata R."/>
            <person name="Mathew T."/>
            <person name="Ngo R."/>
            <person name="Nguyen L."/>
            <person name="Nguyen N."/>
            <person name="Okwuonu G."/>
            <person name="Ongeri F."/>
            <person name="Pham C."/>
            <person name="Simmons D."/>
            <person name="Wilczek-Boney K."/>
            <person name="Hale W."/>
            <person name="Jakkamsetti A."/>
            <person name="Pham P."/>
            <person name="Ruth R."/>
            <person name="San Lucas F."/>
            <person name="Warren J."/>
            <person name="Zhang J."/>
            <person name="Zhao Z."/>
            <person name="Zhou C."/>
            <person name="Zhu D."/>
            <person name="Lee S."/>
            <person name="Bess C."/>
            <person name="Blankenburg K."/>
            <person name="Forbes L."/>
            <person name="Fu Q."/>
            <person name="Gubbala S."/>
            <person name="Hirani K."/>
            <person name="Jayaseelan J.C."/>
            <person name="Lara F."/>
            <person name="Munidasa M."/>
            <person name="Palculict T."/>
            <person name="Patil S."/>
            <person name="Pu L.-L."/>
            <person name="Saada N."/>
            <person name="Tang L."/>
            <person name="Weissenberger G."/>
            <person name="Zhu Y."/>
            <person name="Hemphill L."/>
            <person name="Shang Y."/>
            <person name="Youmans B."/>
            <person name="Ayvaz T."/>
            <person name="Ross M."/>
            <person name="Santibanez J."/>
            <person name="Aqrawi P."/>
            <person name="Gross S."/>
            <person name="Joshi V."/>
            <person name="Fowler G."/>
            <person name="Nazareth L."/>
            <person name="Reid J."/>
            <person name="Worley K."/>
            <person name="Petrosino J."/>
            <person name="Highlander S."/>
            <person name="Gibbs R."/>
        </authorList>
    </citation>
    <scope>NUCLEOTIDE SEQUENCE [LARGE SCALE GENOMIC DNA]</scope>
    <source>
        <strain evidence="2 3">ATCC 51191</strain>
    </source>
</reference>
<dbReference type="PANTHER" id="PTHR47618:SF1">
    <property type="entry name" value="BIFUNCTIONAL OLIGORIBONUCLEASE AND PAP PHOSPHATASE NRNA"/>
    <property type="match status" value="1"/>
</dbReference>
<dbReference type="Gene3D" id="3.90.1640.10">
    <property type="entry name" value="inorganic pyrophosphatase (n-terminal core)"/>
    <property type="match status" value="1"/>
</dbReference>